<dbReference type="Proteomes" id="UP001595711">
    <property type="component" value="Unassembled WGS sequence"/>
</dbReference>
<gene>
    <name evidence="2" type="ORF">ACFOOQ_21590</name>
</gene>
<organism evidence="2 3">
    <name type="scientific">Ferrovibrio xuzhouensis</name>
    <dbReference type="NCBI Taxonomy" id="1576914"/>
    <lineage>
        <taxon>Bacteria</taxon>
        <taxon>Pseudomonadati</taxon>
        <taxon>Pseudomonadota</taxon>
        <taxon>Alphaproteobacteria</taxon>
        <taxon>Rhodospirillales</taxon>
        <taxon>Rhodospirillaceae</taxon>
        <taxon>Ferrovibrio</taxon>
    </lineage>
</organism>
<protein>
    <submittedName>
        <fullName evidence="2">Uncharacterized protein</fullName>
    </submittedName>
</protein>
<comment type="caution">
    <text evidence="2">The sequence shown here is derived from an EMBL/GenBank/DDBJ whole genome shotgun (WGS) entry which is preliminary data.</text>
</comment>
<feature type="chain" id="PRO_5045258846" evidence="1">
    <location>
        <begin position="22"/>
        <end position="119"/>
    </location>
</feature>
<feature type="signal peptide" evidence="1">
    <location>
        <begin position="1"/>
        <end position="21"/>
    </location>
</feature>
<accession>A0ABV7VMG2</accession>
<dbReference type="EMBL" id="JBHRYJ010000007">
    <property type="protein sequence ID" value="MFC3678158.1"/>
    <property type="molecule type" value="Genomic_DNA"/>
</dbReference>
<keyword evidence="1" id="KW-0732">Signal</keyword>
<keyword evidence="3" id="KW-1185">Reference proteome</keyword>
<sequence length="119" mass="13028">MRRLAAIATLTVALLGGAAAAAETVTVRPGMILGRWGMSAEACSAGEMLEFTPEGGYRSTLDEGDPHEGRFRTERDHIILLDANEPDRELALVVMEMAPNKLIVFDETIESDRLLVRCR</sequence>
<evidence type="ECO:0000313" key="3">
    <source>
        <dbReference type="Proteomes" id="UP001595711"/>
    </source>
</evidence>
<proteinExistence type="predicted"/>
<evidence type="ECO:0000256" key="1">
    <source>
        <dbReference type="SAM" id="SignalP"/>
    </source>
</evidence>
<name>A0ABV7VMG2_9PROT</name>
<reference evidence="3" key="1">
    <citation type="journal article" date="2019" name="Int. J. Syst. Evol. Microbiol.">
        <title>The Global Catalogue of Microorganisms (GCM) 10K type strain sequencing project: providing services to taxonomists for standard genome sequencing and annotation.</title>
        <authorList>
            <consortium name="The Broad Institute Genomics Platform"/>
            <consortium name="The Broad Institute Genome Sequencing Center for Infectious Disease"/>
            <person name="Wu L."/>
            <person name="Ma J."/>
        </authorList>
    </citation>
    <scope>NUCLEOTIDE SEQUENCE [LARGE SCALE GENOMIC DNA]</scope>
    <source>
        <strain evidence="3">KCTC 42182</strain>
    </source>
</reference>
<dbReference type="RefSeq" id="WP_379729760.1">
    <property type="nucleotide sequence ID" value="NZ_JBHRYJ010000007.1"/>
</dbReference>
<evidence type="ECO:0000313" key="2">
    <source>
        <dbReference type="EMBL" id="MFC3678158.1"/>
    </source>
</evidence>